<feature type="domain" description="Apple" evidence="3">
    <location>
        <begin position="1559"/>
        <end position="1633"/>
    </location>
</feature>
<feature type="region of interest" description="Disordered" evidence="1">
    <location>
        <begin position="1667"/>
        <end position="1700"/>
    </location>
</feature>
<keyword evidence="5" id="KW-1185">Reference proteome</keyword>
<sequence length="2192" mass="219654">MSFSVLSLFLSALATTIMAQTSVTSASGSSASGYPTADNFTACPSSVDSLCTYQGQTTFCYDATSLLYTITCGMSFQGTVMEANSAADEGEADVAKRDYFSSPYVTLADCQSACDSRATCEAVNVLDGASCQIMDTITGINTSAPGVVAAYKGYWGYNTTILGAYNDTNSTAYNLTLPMDLNSTSSESPNSTEPSSSDGTTSDNTTPTDISPEDTSVSSDDTSDASDDISDSEDDDSEASDDSSDPSDTADSTISDEASGDSSDPANTSDDNVPLATVNATYAAINVTSASVDSDTAPTTTNPAYVPSGVSATLGFGFTTVMPLGAAGTGLATDASLTTPPQDFPAPSAFPACNSVQCSLLGTPSTPFCHDPTVHLYTINCGLIFQGQTMLTIPNWQADLDNCADTCDIVENCQAVNFNTANFSCTLVTGVTGIDFAPQFIGAWQGYWAQQTYGGASSGVAPTGTAPSPSYGTSGPTISSANATTNATITSTTASQSANASAESFSALVSGSATVSSNATATITTAPIRTGATNIVCPSLDGDNYSNDGNTTYVINCDQTYEIDGIVLDTLSILKKRSDAVTSCMASCDSNAQCVALTVAGIECTLFSSVVGLVGNVGSTSALKVVSLALNTTVSSESTSATSTVSSAPSIMANSTVLSRPTGGISPLTNNTVPFCAETSCLNSTGVPNYCTDSANQLYTVNCGMYFQGTVASVANVSLSLDACLAYCDSVPQCLAVNWDGTQCSAVSVVTGIGYSANWTGAWVGYWATPTQAPVNSSSANSTIPRPMVTAVSAYPTQSADNGTMPSATGIEASVSPSPSANSTMSTISTSSSPLSTGSTSPSSNTSSLCSADCSLETCTDQSGQLYTLTCGSAYTGTFIITASKRDSSSPSLLDCEATCGGMDDCIALNYNTQCSYLSAVTGIEDVAGSVAVYKGKAPLVSTTTGSALITSSTATTSTSTASSPTNGTSIENATSVATPTSSGSNNTSGSAKPTGAFNPPVNQSSICSATDCVATFQQGFCEDESGFVYTSTCGIAFTGSILLNQTASTMNKCQTICDESNSCVAMNYAFGLCVYLSSVTGVEQVNNSLALWKGLWYGAAPSNDSAGNRTTGDFMPPESPSSTAPATVAKVDTTSSSTLGDSTSSANQTALVYTGTATVSSSTSTDSATSSTSTASASAAPTSNATCSSVSCVTPYQQSFCQDDWNTTYTITCGTAFEGTLLPGLSVGRRDTLSLSDCQIACDVQKSCVALNYDGTDCVYLSSVSGLEQRNGSVAAWKGLWVGGAPGNQSSYNNDTVTVLPFPPNVTLPSGDFAVLSVNITAIPTAPTKTNSSSSTVSSLLTTSTSTAGNSSSSTSNSTASSCASLACIAPYQQTLCQDSNNITYNVTCGVSLLGTFITTGLVRRGSSLLDCETTCDIYDDCAGLNFDGTSCALLSSITGTEEDAGSVAAIKSSSSPSPSTSSTTSSITAATATAATSAALPSSSAGPTGTDSSSSSSAGPGSVSSSATSTSSSSAPLTTGNAGYTAAANSSFSAPSCDVPAVTTCAAGQGLGASTFCNDARNRTFTVTCGIAFVGETTSNTVAPSLSECEGQCNSAAGCVAVNFANGTSCSLLDSISSVADAPGSFAAYLGLWIGAAPSSNYTSNYTTGGNETYGGGNYSFPVIPGRNSTIDPNVPAGNASDPTASQSPSTNSSDLSTTVSTASSSLAAAFSDSLSPSQTETVPAASSPTSASSTTSSPTAGATQTGSVASNASYPLCSSDCSTSNGTSYCSSNLGTTYSVNCGFAYSGTVVSQAISKRQSAASSLLDCETACDAGQSDCVALNFAHSTCTLFSTITEISSADGSIAAYKGYSSGNNAVNSTSGGNGTDSSASTNSVSNVASITAILPSQSVISASVQSSSNASPSAGSSVSTILSSTRSSSSTITSSATSSRVSSGSGTQGSTASSSRTSTASSSRLSSASSSRWPSSSWSSRTSSSTALTNSRATSTSSRISTTTSSQKSSSSATATGSSSKTTTSSASRSPSGNLSSTASRTTSASVLPSSTLGGSSGQTILSPASSSGLSSPQSSSADPGVSSMTAGTATSTATSGTTSSRTMSNTGSASSATITSATKPSSATTLTTSTRSRTTTQVKQATSTAQPVDSATMISQWMKWIQLEWNIAEEKVKEGIYPKPPSMNAKYTSKLGHPLV</sequence>
<feature type="compositionally biased region" description="Polar residues" evidence="1">
    <location>
        <begin position="1683"/>
        <end position="1694"/>
    </location>
</feature>
<feature type="compositionally biased region" description="Low complexity" evidence="1">
    <location>
        <begin position="820"/>
        <end position="844"/>
    </location>
</feature>
<dbReference type="OrthoDB" id="3934267at2759"/>
<evidence type="ECO:0000313" key="4">
    <source>
        <dbReference type="EMBL" id="EMC99601.1"/>
    </source>
</evidence>
<feature type="region of interest" description="Disordered" evidence="1">
    <location>
        <begin position="1924"/>
        <end position="2143"/>
    </location>
</feature>
<feature type="compositionally biased region" description="Low complexity" evidence="1">
    <location>
        <begin position="957"/>
        <end position="970"/>
    </location>
</feature>
<dbReference type="InterPro" id="IPR003609">
    <property type="entry name" value="Pan_app"/>
</dbReference>
<proteinExistence type="predicted"/>
<feature type="compositionally biased region" description="Low complexity" evidence="1">
    <location>
        <begin position="981"/>
        <end position="991"/>
    </location>
</feature>
<feature type="region of interest" description="Disordered" evidence="1">
    <location>
        <begin position="957"/>
        <end position="996"/>
    </location>
</feature>
<name>M2MRY7_BAUPA</name>
<protein>
    <recommendedName>
        <fullName evidence="3">Apple domain-containing protein</fullName>
    </recommendedName>
</protein>
<accession>M2MRY7</accession>
<dbReference type="Pfam" id="PF14295">
    <property type="entry name" value="PAN_4"/>
    <property type="match status" value="6"/>
</dbReference>
<feature type="compositionally biased region" description="Low complexity" evidence="1">
    <location>
        <begin position="2057"/>
        <end position="2132"/>
    </location>
</feature>
<feature type="compositionally biased region" description="Low complexity" evidence="1">
    <location>
        <begin position="182"/>
        <end position="220"/>
    </location>
</feature>
<gene>
    <name evidence="4" type="ORF">BAUCODRAFT_128395</name>
</gene>
<keyword evidence="2" id="KW-0732">Signal</keyword>
<feature type="compositionally biased region" description="Polar residues" evidence="1">
    <location>
        <begin position="2042"/>
        <end position="2056"/>
    </location>
</feature>
<feature type="region of interest" description="Disordered" evidence="1">
    <location>
        <begin position="180"/>
        <end position="273"/>
    </location>
</feature>
<feature type="compositionally biased region" description="Polar residues" evidence="1">
    <location>
        <begin position="2133"/>
        <end position="2143"/>
    </location>
</feature>
<dbReference type="RefSeq" id="XP_007673240.1">
    <property type="nucleotide sequence ID" value="XM_007675050.1"/>
</dbReference>
<feature type="region of interest" description="Disordered" evidence="1">
    <location>
        <begin position="801"/>
        <end position="844"/>
    </location>
</feature>
<evidence type="ECO:0000313" key="5">
    <source>
        <dbReference type="Proteomes" id="UP000011761"/>
    </source>
</evidence>
<evidence type="ECO:0000259" key="3">
    <source>
        <dbReference type="PROSITE" id="PS50948"/>
    </source>
</evidence>
<feature type="region of interest" description="Disordered" evidence="1">
    <location>
        <begin position="1161"/>
        <end position="1186"/>
    </location>
</feature>
<dbReference type="HOGENOM" id="CLU_231318_0_0_1"/>
<dbReference type="GeneID" id="19108185"/>
<dbReference type="KEGG" id="bcom:BAUCODRAFT_128395"/>
<evidence type="ECO:0000256" key="1">
    <source>
        <dbReference type="SAM" id="MobiDB-lite"/>
    </source>
</evidence>
<feature type="chain" id="PRO_5004021286" description="Apple domain-containing protein" evidence="2">
    <location>
        <begin position="20"/>
        <end position="2192"/>
    </location>
</feature>
<dbReference type="Proteomes" id="UP000011761">
    <property type="component" value="Unassembled WGS sequence"/>
</dbReference>
<feature type="signal peptide" evidence="2">
    <location>
        <begin position="1"/>
        <end position="19"/>
    </location>
</feature>
<feature type="compositionally biased region" description="Low complexity" evidence="1">
    <location>
        <begin position="1924"/>
        <end position="2041"/>
    </location>
</feature>
<reference evidence="4 5" key="1">
    <citation type="journal article" date="2012" name="PLoS Pathog.">
        <title>Diverse lifestyles and strategies of plant pathogenesis encoded in the genomes of eighteen Dothideomycetes fungi.</title>
        <authorList>
            <person name="Ohm R.A."/>
            <person name="Feau N."/>
            <person name="Henrissat B."/>
            <person name="Schoch C.L."/>
            <person name="Horwitz B.A."/>
            <person name="Barry K.W."/>
            <person name="Condon B.J."/>
            <person name="Copeland A.C."/>
            <person name="Dhillon B."/>
            <person name="Glaser F."/>
            <person name="Hesse C.N."/>
            <person name="Kosti I."/>
            <person name="LaButti K."/>
            <person name="Lindquist E.A."/>
            <person name="Lucas S."/>
            <person name="Salamov A.A."/>
            <person name="Bradshaw R.E."/>
            <person name="Ciuffetti L."/>
            <person name="Hamelin R.C."/>
            <person name="Kema G.H.J."/>
            <person name="Lawrence C."/>
            <person name="Scott J.A."/>
            <person name="Spatafora J.W."/>
            <person name="Turgeon B.G."/>
            <person name="de Wit P.J.G.M."/>
            <person name="Zhong S."/>
            <person name="Goodwin S.B."/>
            <person name="Grigoriev I.V."/>
        </authorList>
    </citation>
    <scope>NUCLEOTIDE SEQUENCE [LARGE SCALE GENOMIC DNA]</scope>
    <source>
        <strain evidence="4 5">UAMH 10762</strain>
    </source>
</reference>
<feature type="region of interest" description="Disordered" evidence="1">
    <location>
        <begin position="1108"/>
        <end position="1145"/>
    </location>
</feature>
<dbReference type="EMBL" id="KB445551">
    <property type="protein sequence ID" value="EMC99601.1"/>
    <property type="molecule type" value="Genomic_DNA"/>
</dbReference>
<feature type="compositionally biased region" description="Acidic residues" evidence="1">
    <location>
        <begin position="221"/>
        <end position="245"/>
    </location>
</feature>
<feature type="compositionally biased region" description="Low complexity" evidence="1">
    <location>
        <begin position="1121"/>
        <end position="1145"/>
    </location>
</feature>
<feature type="compositionally biased region" description="Polar residues" evidence="1">
    <location>
        <begin position="971"/>
        <end position="980"/>
    </location>
</feature>
<organism evidence="4 5">
    <name type="scientific">Baudoinia panamericana (strain UAMH 10762)</name>
    <name type="common">Angels' share fungus</name>
    <name type="synonym">Baudoinia compniacensis (strain UAMH 10762)</name>
    <dbReference type="NCBI Taxonomy" id="717646"/>
    <lineage>
        <taxon>Eukaryota</taxon>
        <taxon>Fungi</taxon>
        <taxon>Dikarya</taxon>
        <taxon>Ascomycota</taxon>
        <taxon>Pezizomycotina</taxon>
        <taxon>Dothideomycetes</taxon>
        <taxon>Dothideomycetidae</taxon>
        <taxon>Mycosphaerellales</taxon>
        <taxon>Teratosphaeriaceae</taxon>
        <taxon>Baudoinia</taxon>
    </lineage>
</organism>
<evidence type="ECO:0000256" key="2">
    <source>
        <dbReference type="SAM" id="SignalP"/>
    </source>
</evidence>
<feature type="region of interest" description="Disordered" evidence="1">
    <location>
        <begin position="1481"/>
        <end position="1518"/>
    </location>
</feature>
<feature type="region of interest" description="Disordered" evidence="1">
    <location>
        <begin position="1714"/>
        <end position="1750"/>
    </location>
</feature>
<feature type="compositionally biased region" description="Low complexity" evidence="1">
    <location>
        <begin position="246"/>
        <end position="256"/>
    </location>
</feature>
<feature type="compositionally biased region" description="Polar residues" evidence="1">
    <location>
        <begin position="260"/>
        <end position="271"/>
    </location>
</feature>
<dbReference type="PROSITE" id="PS50948">
    <property type="entry name" value="PAN"/>
    <property type="match status" value="1"/>
</dbReference>
<dbReference type="OMA" id="CEYGWEC"/>